<organism evidence="1 2">
    <name type="scientific">Candidatus Kaiserbacteria bacterium RIFCSPHIGHO2_02_FULL_55_25</name>
    <dbReference type="NCBI Taxonomy" id="1798498"/>
    <lineage>
        <taxon>Bacteria</taxon>
        <taxon>Candidatus Kaiseribacteriota</taxon>
    </lineage>
</organism>
<sequence length="207" mass="23715">MTPKPILKNMVIKDLKVALKDFEPMVKNPKHLWNGRDIQNFSLRPREAWANWLISAVLSKLRGRSITFMEDDVGDGFIVDREKSGIFPTEHVSALDIPKGRKLPTGEQRVIDAINLKIDKGADYARNKLLVVFFDGAREFYRNKIRESIYGRHNFEAVFCVGLLNSGPTGYSYTVTEFRDSFEEQSITHKVEINGDFTDWTVTQVMA</sequence>
<comment type="caution">
    <text evidence="1">The sequence shown here is derived from an EMBL/GenBank/DDBJ whole genome shotgun (WGS) entry which is preliminary data.</text>
</comment>
<dbReference type="AlphaFoldDB" id="A0A1F6E502"/>
<evidence type="ECO:0000313" key="1">
    <source>
        <dbReference type="EMBL" id="OGG68716.1"/>
    </source>
</evidence>
<name>A0A1F6E502_9BACT</name>
<proteinExistence type="predicted"/>
<dbReference type="Proteomes" id="UP000176914">
    <property type="component" value="Unassembled WGS sequence"/>
</dbReference>
<evidence type="ECO:0000313" key="2">
    <source>
        <dbReference type="Proteomes" id="UP000176914"/>
    </source>
</evidence>
<dbReference type="EMBL" id="MFLL01000029">
    <property type="protein sequence ID" value="OGG68716.1"/>
    <property type="molecule type" value="Genomic_DNA"/>
</dbReference>
<reference evidence="1 2" key="1">
    <citation type="journal article" date="2016" name="Nat. Commun.">
        <title>Thousands of microbial genomes shed light on interconnected biogeochemical processes in an aquifer system.</title>
        <authorList>
            <person name="Anantharaman K."/>
            <person name="Brown C.T."/>
            <person name="Hug L.A."/>
            <person name="Sharon I."/>
            <person name="Castelle C.J."/>
            <person name="Probst A.J."/>
            <person name="Thomas B.C."/>
            <person name="Singh A."/>
            <person name="Wilkins M.J."/>
            <person name="Karaoz U."/>
            <person name="Brodie E.L."/>
            <person name="Williams K.H."/>
            <person name="Hubbard S.S."/>
            <person name="Banfield J.F."/>
        </authorList>
    </citation>
    <scope>NUCLEOTIDE SEQUENCE [LARGE SCALE GENOMIC DNA]</scope>
</reference>
<protein>
    <submittedName>
        <fullName evidence="1">Uncharacterized protein</fullName>
    </submittedName>
</protein>
<accession>A0A1F6E502</accession>
<gene>
    <name evidence="1" type="ORF">A3C20_02225</name>
</gene>